<dbReference type="InterPro" id="IPR011613">
    <property type="entry name" value="GH15-like"/>
</dbReference>
<evidence type="ECO:0000313" key="3">
    <source>
        <dbReference type="EMBL" id="SFI09710.1"/>
    </source>
</evidence>
<dbReference type="InterPro" id="IPR008928">
    <property type="entry name" value="6-hairpin_glycosidase_sf"/>
</dbReference>
<sequence>MPFNYQPIENYALIGDLNTVALVGLNGSIDFMCFPDFDSPSIFAALLDKEKGGHFSIAPVTEDIKYKQLYLPDTNVLLTRFLARHGVAELTDFMPVEELYGGKELVRRVTCIQGEFDMAMHCSPRFDYARATHRTETINAHEIRFISEGPDETVLSLKSNVELRLTGRDASAEFHLKKGQTADFILEQVNRTEASSSNLEDFITKSLFDTINYWKDWIARCTYRGRWMETVNRSALCLKLMTSFKYGSIVAAPTFGLPEEIGGVRNWDYRYTWIRDASFTVYAFINLGYKKEARDFIAWVEKQCIDISKTNEYLTLMYTLDGRKELSESELTHLEGYRGSKPVRIGNGAYEQIQLDIYGELMDSVYLYDKNVESISYQFWKDLSRHVDWLSKNWHISDEGIWEVRGGKKKFLYSRMMCWVAFDRAIKIGLKHSYPLPEEWFAERDRIFNEIHQQFWNKALNTFVQFLGATTVDAATLLMPKVHFIGAKDPQWLATLNRIEEQLVSDFLVYRYRPNEDFDGLSGAEGTFSMCTFWYVECLSRAGKLQKARHYFEKMLGYANHVGLYAEMLGIQGDHLGNFPQAFTHLGLISAALNLNKQLDDQRNKQVNEYI</sequence>
<dbReference type="GO" id="GO:0005975">
    <property type="term" value="P:carbohydrate metabolic process"/>
    <property type="evidence" value="ECO:0007669"/>
    <property type="project" value="InterPro"/>
</dbReference>
<dbReference type="STRING" id="1477437.SAMN05444682_102298"/>
<evidence type="ECO:0000313" key="4">
    <source>
        <dbReference type="Proteomes" id="UP000198670"/>
    </source>
</evidence>
<reference evidence="3 4" key="1">
    <citation type="submission" date="2016-10" db="EMBL/GenBank/DDBJ databases">
        <authorList>
            <person name="de Groot N.N."/>
        </authorList>
    </citation>
    <scope>NUCLEOTIDE SEQUENCE [LARGE SCALE GENOMIC DNA]</scope>
    <source>
        <strain evidence="3 4">RK1</strain>
    </source>
</reference>
<dbReference type="Proteomes" id="UP000198670">
    <property type="component" value="Unassembled WGS sequence"/>
</dbReference>
<organism evidence="3 4">
    <name type="scientific">Parapedobacter indicus</name>
    <dbReference type="NCBI Taxonomy" id="1477437"/>
    <lineage>
        <taxon>Bacteria</taxon>
        <taxon>Pseudomonadati</taxon>
        <taxon>Bacteroidota</taxon>
        <taxon>Sphingobacteriia</taxon>
        <taxon>Sphingobacteriales</taxon>
        <taxon>Sphingobacteriaceae</taxon>
        <taxon>Parapedobacter</taxon>
    </lineage>
</organism>
<evidence type="ECO:0000259" key="2">
    <source>
        <dbReference type="Pfam" id="PF19291"/>
    </source>
</evidence>
<dbReference type="AlphaFoldDB" id="A0A1I3FEU9"/>
<name>A0A1I3FEU9_9SPHI</name>
<feature type="domain" description="GH15-like" evidence="1">
    <location>
        <begin position="229"/>
        <end position="592"/>
    </location>
</feature>
<dbReference type="Pfam" id="PF19291">
    <property type="entry name" value="TREH_N"/>
    <property type="match status" value="1"/>
</dbReference>
<dbReference type="PANTHER" id="PTHR31616">
    <property type="entry name" value="TREHALASE"/>
    <property type="match status" value="1"/>
</dbReference>
<dbReference type="PANTHER" id="PTHR31616:SF0">
    <property type="entry name" value="GLUCAN 1,4-ALPHA-GLUCOSIDASE"/>
    <property type="match status" value="1"/>
</dbReference>
<dbReference type="Gene3D" id="1.50.10.10">
    <property type="match status" value="1"/>
</dbReference>
<proteinExistence type="predicted"/>
<dbReference type="OrthoDB" id="3902805at2"/>
<feature type="domain" description="Trehalase-like N-terminal" evidence="2">
    <location>
        <begin position="6"/>
        <end position="137"/>
    </location>
</feature>
<evidence type="ECO:0000259" key="1">
    <source>
        <dbReference type="Pfam" id="PF00723"/>
    </source>
</evidence>
<dbReference type="InterPro" id="IPR012341">
    <property type="entry name" value="6hp_glycosidase-like_sf"/>
</dbReference>
<dbReference type="Pfam" id="PF00723">
    <property type="entry name" value="Glyco_hydro_15"/>
    <property type="match status" value="1"/>
</dbReference>
<dbReference type="InterPro" id="IPR045582">
    <property type="entry name" value="Trehalase-like_N"/>
</dbReference>
<protein>
    <submittedName>
        <fullName evidence="3">Glucoamylase (Glucan-1,4-alpha-glucosidase), GH15 family</fullName>
    </submittedName>
</protein>
<accession>A0A1I3FEU9</accession>
<dbReference type="RefSeq" id="WP_090625086.1">
    <property type="nucleotide sequence ID" value="NZ_FOQO01000002.1"/>
</dbReference>
<dbReference type="GO" id="GO:0004553">
    <property type="term" value="F:hydrolase activity, hydrolyzing O-glycosyl compounds"/>
    <property type="evidence" value="ECO:0007669"/>
    <property type="project" value="UniProtKB-ARBA"/>
</dbReference>
<gene>
    <name evidence="3" type="ORF">SAMN05444682_102298</name>
</gene>
<dbReference type="EMBL" id="FOQO01000002">
    <property type="protein sequence ID" value="SFI09710.1"/>
    <property type="molecule type" value="Genomic_DNA"/>
</dbReference>
<keyword evidence="4" id="KW-1185">Reference proteome</keyword>
<dbReference type="SUPFAM" id="SSF48208">
    <property type="entry name" value="Six-hairpin glycosidases"/>
    <property type="match status" value="1"/>
</dbReference>